<reference evidence="2" key="1">
    <citation type="submission" date="2020-02" db="EMBL/GenBank/DDBJ databases">
        <authorList>
            <person name="Scholz U."/>
            <person name="Mascher M."/>
            <person name="Fiebig A."/>
        </authorList>
    </citation>
    <scope>NUCLEOTIDE SEQUENCE</scope>
</reference>
<evidence type="ECO:0000313" key="2">
    <source>
        <dbReference type="EMBL" id="CAA7399706.1"/>
    </source>
</evidence>
<accession>A0A7I8KQX3</accession>
<comment type="similarity">
    <text evidence="1">Belongs to the ARG7 family.</text>
</comment>
<dbReference type="GO" id="GO:0009733">
    <property type="term" value="P:response to auxin"/>
    <property type="evidence" value="ECO:0007669"/>
    <property type="project" value="InterPro"/>
</dbReference>
<dbReference type="OrthoDB" id="1936278at2759"/>
<dbReference type="AlphaFoldDB" id="A0A7I8KQX3"/>
<protein>
    <submittedName>
        <fullName evidence="2">Uncharacterized protein</fullName>
    </submittedName>
</protein>
<keyword evidence="3" id="KW-1185">Reference proteome</keyword>
<dbReference type="InterPro" id="IPR003676">
    <property type="entry name" value="SAUR_fam"/>
</dbReference>
<sequence length="149" mass="16072">MVSAKRLLQMARKWRKMAALGRPRILLSRPAHETTAPLRSNPSCYAPSKGTFVVYSLDGGRFVVPLAYLNTPVFLELLEMSEEEFGLPRDGPIVMPCDAALMAQVIAALGERAPREAEKALLGTIAGAPCTSSFSPPGVAHRPLLIPGF</sequence>
<dbReference type="Proteomes" id="UP000663760">
    <property type="component" value="Chromosome 7"/>
</dbReference>
<proteinExistence type="inferred from homology"/>
<dbReference type="EMBL" id="LR746270">
    <property type="protein sequence ID" value="CAA7399706.1"/>
    <property type="molecule type" value="Genomic_DNA"/>
</dbReference>
<dbReference type="Pfam" id="PF02519">
    <property type="entry name" value="Auxin_inducible"/>
    <property type="match status" value="1"/>
</dbReference>
<name>A0A7I8KQX3_SPIIN</name>
<organism evidence="2 3">
    <name type="scientific">Spirodela intermedia</name>
    <name type="common">Intermediate duckweed</name>
    <dbReference type="NCBI Taxonomy" id="51605"/>
    <lineage>
        <taxon>Eukaryota</taxon>
        <taxon>Viridiplantae</taxon>
        <taxon>Streptophyta</taxon>
        <taxon>Embryophyta</taxon>
        <taxon>Tracheophyta</taxon>
        <taxon>Spermatophyta</taxon>
        <taxon>Magnoliopsida</taxon>
        <taxon>Liliopsida</taxon>
        <taxon>Araceae</taxon>
        <taxon>Lemnoideae</taxon>
        <taxon>Spirodela</taxon>
    </lineage>
</organism>
<gene>
    <name evidence="2" type="ORF">SI8410_07010376</name>
</gene>
<evidence type="ECO:0000256" key="1">
    <source>
        <dbReference type="ARBA" id="ARBA00006974"/>
    </source>
</evidence>
<evidence type="ECO:0000313" key="3">
    <source>
        <dbReference type="Proteomes" id="UP000663760"/>
    </source>
</evidence>
<dbReference type="PANTHER" id="PTHR31175">
    <property type="entry name" value="AUXIN-RESPONSIVE FAMILY PROTEIN"/>
    <property type="match status" value="1"/>
</dbReference>